<organism evidence="2 5">
    <name type="scientific">Exiguobacterium indicum</name>
    <dbReference type="NCBI Taxonomy" id="296995"/>
    <lineage>
        <taxon>Bacteria</taxon>
        <taxon>Bacillati</taxon>
        <taxon>Bacillota</taxon>
        <taxon>Bacilli</taxon>
        <taxon>Bacillales</taxon>
        <taxon>Bacillales Family XII. Incertae Sedis</taxon>
        <taxon>Exiguobacterium</taxon>
    </lineage>
</organism>
<comment type="caution">
    <text evidence="2">The sequence shown here is derived from an EMBL/GenBank/DDBJ whole genome shotgun (WGS) entry which is preliminary data.</text>
</comment>
<dbReference type="Proteomes" id="UP001387110">
    <property type="component" value="Unassembled WGS sequence"/>
</dbReference>
<dbReference type="PANTHER" id="PTHR33802">
    <property type="entry name" value="SI:CH211-161H7.5-RELATED"/>
    <property type="match status" value="1"/>
</dbReference>
<evidence type="ECO:0000313" key="5">
    <source>
        <dbReference type="Proteomes" id="UP000053797"/>
    </source>
</evidence>
<accession>A0A0V8GIR8</accession>
<dbReference type="Proteomes" id="UP000053797">
    <property type="component" value="Unassembled WGS sequence"/>
</dbReference>
<gene>
    <name evidence="2" type="ORF">AS033_01285</name>
    <name evidence="3" type="ORF">RSA11_15810</name>
    <name evidence="4" type="ORF">SZL87_05980</name>
</gene>
<evidence type="ECO:0000313" key="3">
    <source>
        <dbReference type="EMBL" id="KTR25275.1"/>
    </source>
</evidence>
<keyword evidence="1" id="KW-1133">Transmembrane helix</keyword>
<feature type="transmembrane region" description="Helical" evidence="1">
    <location>
        <begin position="77"/>
        <end position="93"/>
    </location>
</feature>
<feature type="transmembrane region" description="Helical" evidence="1">
    <location>
        <begin position="99"/>
        <end position="118"/>
    </location>
</feature>
<proteinExistence type="predicted"/>
<evidence type="ECO:0000313" key="7">
    <source>
        <dbReference type="Proteomes" id="UP001387110"/>
    </source>
</evidence>
<reference evidence="2 5" key="1">
    <citation type="journal article" date="2015" name="Int. J. Syst. Evol. Microbiol.">
        <title>Exiguobacterium enclense sp. nov., isolated from sediment.</title>
        <authorList>
            <person name="Dastager S.G."/>
            <person name="Mawlankar R."/>
            <person name="Sonalkar V.V."/>
            <person name="Thorat M.N."/>
            <person name="Mual P."/>
            <person name="Verma A."/>
            <person name="Krishnamurthi S."/>
            <person name="Tang S.K."/>
            <person name="Li W.J."/>
        </authorList>
    </citation>
    <scope>NUCLEOTIDE SEQUENCE [LARGE SCALE GENOMIC DNA]</scope>
    <source>
        <strain evidence="2 5">NIO-1109</strain>
    </source>
</reference>
<evidence type="ECO:0000313" key="6">
    <source>
        <dbReference type="Proteomes" id="UP000072605"/>
    </source>
</evidence>
<evidence type="ECO:0000313" key="2">
    <source>
        <dbReference type="EMBL" id="KSU50033.1"/>
    </source>
</evidence>
<keyword evidence="1" id="KW-0472">Membrane</keyword>
<reference evidence="3 6" key="2">
    <citation type="journal article" date="2016" name="Front. Microbiol.">
        <title>Genomic Resource of Rice Seed Associated Bacteria.</title>
        <authorList>
            <person name="Midha S."/>
            <person name="Bansal K."/>
            <person name="Sharma S."/>
            <person name="Kumar N."/>
            <person name="Patil P.P."/>
            <person name="Chaudhry V."/>
            <person name="Patil P.B."/>
        </authorList>
    </citation>
    <scope>NUCLEOTIDE SEQUENCE [LARGE SCALE GENOMIC DNA]</scope>
    <source>
        <strain evidence="3 6">RSA11</strain>
    </source>
</reference>
<dbReference type="GeneID" id="90837906"/>
<feature type="transmembrane region" description="Helical" evidence="1">
    <location>
        <begin position="212"/>
        <end position="233"/>
    </location>
</feature>
<dbReference type="Proteomes" id="UP000072605">
    <property type="component" value="Unassembled WGS sequence"/>
</dbReference>
<dbReference type="PANTHER" id="PTHR33802:SF1">
    <property type="entry name" value="XK-RELATED PROTEIN"/>
    <property type="match status" value="1"/>
</dbReference>
<name>A0A0V8GIR8_9BACL</name>
<feature type="transmembrane region" description="Helical" evidence="1">
    <location>
        <begin position="167"/>
        <end position="184"/>
    </location>
</feature>
<dbReference type="InterPro" id="IPR038330">
    <property type="entry name" value="TspO/MBR-related_sf"/>
</dbReference>
<feature type="transmembrane region" description="Helical" evidence="1">
    <location>
        <begin position="43"/>
        <end position="65"/>
    </location>
</feature>
<evidence type="ECO:0000313" key="4">
    <source>
        <dbReference type="EMBL" id="MEI4461977.1"/>
    </source>
</evidence>
<reference evidence="4 7" key="3">
    <citation type="submission" date="2023-12" db="EMBL/GenBank/DDBJ databases">
        <authorList>
            <person name="Easwaran N."/>
            <person name="Lazarus H.P.S."/>
        </authorList>
    </citation>
    <scope>NUCLEOTIDE SEQUENCE [LARGE SCALE GENOMIC DNA]</scope>
    <source>
        <strain evidence="4 7">VIT-2023</strain>
    </source>
</reference>
<evidence type="ECO:0000256" key="1">
    <source>
        <dbReference type="SAM" id="Phobius"/>
    </source>
</evidence>
<keyword evidence="7" id="KW-1185">Reference proteome</keyword>
<feature type="transmembrane region" description="Helical" evidence="1">
    <location>
        <begin position="191"/>
        <end position="206"/>
    </location>
</feature>
<feature type="transmembrane region" description="Helical" evidence="1">
    <location>
        <begin position="7"/>
        <end position="23"/>
    </location>
</feature>
<sequence>MKNNKWIWLNWVGFIFTIAVNALDGGKTGRISDSIITLFKPAGYAFSIWGLIYTILLIWLILQSIPKFKEHELAKKIGPWFLISCLFNAGWIVSFTFELFVVSVVVIVGLLLSLIVIYSKIDRETKGLRFKLPFSLYLGWVSVATIADIFLTINAEGVTSWLGIGDAGWTMIILVVGVIIALLFMFANRDPIYPLVFVWAYIAINFESDNGLVDTTVLGSVVLLLAGYIFLLVRMRRQVSVSK</sequence>
<dbReference type="OrthoDB" id="5189031at2"/>
<dbReference type="EMBL" id="LDQV01000042">
    <property type="protein sequence ID" value="KTR25275.1"/>
    <property type="molecule type" value="Genomic_DNA"/>
</dbReference>
<protein>
    <submittedName>
        <fullName evidence="4">Tryptophan-rich sensory protein</fullName>
    </submittedName>
</protein>
<dbReference type="RefSeq" id="WP_023469354.1">
    <property type="nucleotide sequence ID" value="NZ_FMYN01000001.1"/>
</dbReference>
<keyword evidence="1" id="KW-0812">Transmembrane</keyword>
<feature type="transmembrane region" description="Helical" evidence="1">
    <location>
        <begin position="130"/>
        <end position="155"/>
    </location>
</feature>
<dbReference type="EMBL" id="LNQL01000001">
    <property type="protein sequence ID" value="KSU50033.1"/>
    <property type="molecule type" value="Genomic_DNA"/>
</dbReference>
<dbReference type="AlphaFoldDB" id="A0A0V8GIR8"/>
<dbReference type="Gene3D" id="1.20.1260.100">
    <property type="entry name" value="TspO/MBR protein"/>
    <property type="match status" value="1"/>
</dbReference>
<dbReference type="EMBL" id="JBAWKY010000001">
    <property type="protein sequence ID" value="MEI4461977.1"/>
    <property type="molecule type" value="Genomic_DNA"/>
</dbReference>